<keyword evidence="3" id="KW-1185">Reference proteome</keyword>
<reference evidence="3" key="2">
    <citation type="journal article" date="2010" name="Genome Res.">
        <title>Population genomic sequencing of Coccidioides fungi reveals recent hybridization and transposon control.</title>
        <authorList>
            <person name="Neafsey D.E."/>
            <person name="Barker B.M."/>
            <person name="Sharpton T.J."/>
            <person name="Stajich J.E."/>
            <person name="Park D.J."/>
            <person name="Whiston E."/>
            <person name="Hung C.-Y."/>
            <person name="McMahan C."/>
            <person name="White J."/>
            <person name="Sykes S."/>
            <person name="Heiman D."/>
            <person name="Young S."/>
            <person name="Zeng Q."/>
            <person name="Abouelleil A."/>
            <person name="Aftuck L."/>
            <person name="Bessette D."/>
            <person name="Brown A."/>
            <person name="FitzGerald M."/>
            <person name="Lui A."/>
            <person name="Macdonald J.P."/>
            <person name="Priest M."/>
            <person name="Orbach M.J."/>
            <person name="Galgiani J.N."/>
            <person name="Kirkland T.N."/>
            <person name="Cole G.T."/>
            <person name="Birren B.W."/>
            <person name="Henn M.R."/>
            <person name="Taylor J.W."/>
            <person name="Rounsley S.D."/>
        </authorList>
    </citation>
    <scope>GENOME REANNOTATION</scope>
    <source>
        <strain evidence="3">RS</strain>
    </source>
</reference>
<dbReference type="InParanoid" id="J3KBQ5"/>
<dbReference type="KEGG" id="cim:CIMG_03596"/>
<dbReference type="PANTHER" id="PTHR21581">
    <property type="entry name" value="D-ALANYL-D-ALANINE CARBOXYPEPTIDASE"/>
    <property type="match status" value="1"/>
</dbReference>
<dbReference type="PANTHER" id="PTHR21581:SF6">
    <property type="entry name" value="TRAFFICKING PROTEIN PARTICLE COMPLEX SUBUNIT 12"/>
    <property type="match status" value="1"/>
</dbReference>
<sequence>MDTPSPKHRRNRSLRATRPRSSTKGPLDMPDEYAPLSRISSKGGIILMTDRTVESPKQSGDPPKTRTSHSASQSTSSTRGSVPSTPTLSVDKSFSFLLRRDIYHPLSQLEVPPAFRSEFRALPPNASLHSALLILDDLLSEGHFLLAAHFSAAILTSPIISSNDHSSIFSLFYTRLACLELCGNTLLAAQEVKALEDLSSAFYYLDSDTGSRSQHVVPWPLRVLAVRLQSIGFGDARRGITGLYELGLEARTQILRPEIGHEEKNMWKERLGDLGIRAVNTLIEMGDLEAARRSLASMKVPQANGLEIARMVLLHLRIGDIEAARVLLESSPNVSGGILGPLLSMAEGRFTDAVTEWRNLREHQVITEDETLVAQNLAVCLLYVGKLNESREILESLIRSNKSFQSLTFNLSTIYELCSENSQNLKLDLTQEISKHAPSRDINWERPNSDFKITN</sequence>
<dbReference type="OrthoDB" id="428342at2759"/>
<feature type="region of interest" description="Disordered" evidence="1">
    <location>
        <begin position="1"/>
        <end position="86"/>
    </location>
</feature>
<feature type="compositionally biased region" description="Low complexity" evidence="1">
    <location>
        <begin position="68"/>
        <end position="86"/>
    </location>
</feature>
<evidence type="ECO:0000313" key="2">
    <source>
        <dbReference type="EMBL" id="EAS32572.3"/>
    </source>
</evidence>
<reference evidence="3" key="1">
    <citation type="journal article" date="2009" name="Genome Res.">
        <title>Comparative genomic analyses of the human fungal pathogens Coccidioides and their relatives.</title>
        <authorList>
            <person name="Sharpton T.J."/>
            <person name="Stajich J.E."/>
            <person name="Rounsley S.D."/>
            <person name="Gardner M.J."/>
            <person name="Wortman J.R."/>
            <person name="Jordar V.S."/>
            <person name="Maiti R."/>
            <person name="Kodira C.D."/>
            <person name="Neafsey D.E."/>
            <person name="Zeng Q."/>
            <person name="Hung C.-Y."/>
            <person name="McMahan C."/>
            <person name="Muszewska A."/>
            <person name="Grynberg M."/>
            <person name="Mandel M.A."/>
            <person name="Kellner E.M."/>
            <person name="Barker B.M."/>
            <person name="Galgiani J.N."/>
            <person name="Orbach M.J."/>
            <person name="Kirkland T.N."/>
            <person name="Cole G.T."/>
            <person name="Henn M.R."/>
            <person name="Birren B.W."/>
            <person name="Taylor J.W."/>
        </authorList>
    </citation>
    <scope>NUCLEOTIDE SEQUENCE [LARGE SCALE GENOMIC DNA]</scope>
    <source>
        <strain evidence="3">RS</strain>
    </source>
</reference>
<feature type="compositionally biased region" description="Basic residues" evidence="1">
    <location>
        <begin position="1"/>
        <end position="18"/>
    </location>
</feature>
<gene>
    <name evidence="2" type="ORF">CIMG_03596</name>
</gene>
<dbReference type="GeneID" id="4563371"/>
<protein>
    <recommendedName>
        <fullName evidence="4">Tetratricopeptide repeat protein 15</fullName>
    </recommendedName>
</protein>
<dbReference type="GO" id="GO:0005794">
    <property type="term" value="C:Golgi apparatus"/>
    <property type="evidence" value="ECO:0007669"/>
    <property type="project" value="TreeGrafter"/>
</dbReference>
<dbReference type="VEuPathDB" id="FungiDB:CIMG_03596"/>
<evidence type="ECO:0000313" key="3">
    <source>
        <dbReference type="Proteomes" id="UP000001261"/>
    </source>
</evidence>
<evidence type="ECO:0008006" key="4">
    <source>
        <dbReference type="Google" id="ProtNLM"/>
    </source>
</evidence>
<organism evidence="2 3">
    <name type="scientific">Coccidioides immitis (strain RS)</name>
    <name type="common">Valley fever fungus</name>
    <dbReference type="NCBI Taxonomy" id="246410"/>
    <lineage>
        <taxon>Eukaryota</taxon>
        <taxon>Fungi</taxon>
        <taxon>Dikarya</taxon>
        <taxon>Ascomycota</taxon>
        <taxon>Pezizomycotina</taxon>
        <taxon>Eurotiomycetes</taxon>
        <taxon>Eurotiomycetidae</taxon>
        <taxon>Onygenales</taxon>
        <taxon>Onygenaceae</taxon>
        <taxon>Coccidioides</taxon>
    </lineage>
</organism>
<dbReference type="AlphaFoldDB" id="J3KBQ5"/>
<name>J3KBQ5_COCIM</name>
<evidence type="ECO:0000256" key="1">
    <source>
        <dbReference type="SAM" id="MobiDB-lite"/>
    </source>
</evidence>
<proteinExistence type="predicted"/>
<dbReference type="STRING" id="246410.J3KBQ5"/>
<accession>J3KBQ5</accession>
<dbReference type="OMA" id="KMQMARA"/>
<dbReference type="RefSeq" id="XP_001244155.2">
    <property type="nucleotide sequence ID" value="XM_001244154.2"/>
</dbReference>
<dbReference type="GO" id="GO:0030008">
    <property type="term" value="C:TRAPP complex"/>
    <property type="evidence" value="ECO:0007669"/>
    <property type="project" value="TreeGrafter"/>
</dbReference>
<dbReference type="Proteomes" id="UP000001261">
    <property type="component" value="Unassembled WGS sequence"/>
</dbReference>
<dbReference type="EMBL" id="GG704916">
    <property type="protein sequence ID" value="EAS32572.3"/>
    <property type="molecule type" value="Genomic_DNA"/>
</dbReference>
<dbReference type="InterPro" id="IPR011990">
    <property type="entry name" value="TPR-like_helical_dom_sf"/>
</dbReference>
<dbReference type="SUPFAM" id="SSF48452">
    <property type="entry name" value="TPR-like"/>
    <property type="match status" value="1"/>
</dbReference>